<dbReference type="EMBL" id="CP091511">
    <property type="protein sequence ID" value="UOO88276.1"/>
    <property type="molecule type" value="Genomic_DNA"/>
</dbReference>
<name>A0ABY4DXN3_9NEIS</name>
<accession>A0ABY4DXN3</accession>
<evidence type="ECO:0000313" key="5">
    <source>
        <dbReference type="EMBL" id="UOO88276.1"/>
    </source>
</evidence>
<dbReference type="InterPro" id="IPR011051">
    <property type="entry name" value="RmlC_Cupin_sf"/>
</dbReference>
<dbReference type="InterPro" id="IPR009057">
    <property type="entry name" value="Homeodomain-like_sf"/>
</dbReference>
<dbReference type="InterPro" id="IPR018060">
    <property type="entry name" value="HTH_AraC"/>
</dbReference>
<gene>
    <name evidence="5" type="ORF">LVJ82_12425</name>
</gene>
<dbReference type="Gene3D" id="2.60.120.10">
    <property type="entry name" value="Jelly Rolls"/>
    <property type="match status" value="1"/>
</dbReference>
<evidence type="ECO:0000256" key="3">
    <source>
        <dbReference type="ARBA" id="ARBA00023163"/>
    </source>
</evidence>
<organism evidence="5 6">
    <name type="scientific">Vitreoscilla massiliensis</name>
    <dbReference type="NCBI Taxonomy" id="1689272"/>
    <lineage>
        <taxon>Bacteria</taxon>
        <taxon>Pseudomonadati</taxon>
        <taxon>Pseudomonadota</taxon>
        <taxon>Betaproteobacteria</taxon>
        <taxon>Neisseriales</taxon>
        <taxon>Neisseriaceae</taxon>
        <taxon>Vitreoscilla</taxon>
    </lineage>
</organism>
<keyword evidence="6" id="KW-1185">Reference proteome</keyword>
<proteinExistence type="predicted"/>
<reference evidence="5 6" key="1">
    <citation type="journal article" date="2022" name="Res Sq">
        <title>Evolution of multicellular longitudinally dividing oral cavity symbionts (Neisseriaceae).</title>
        <authorList>
            <person name="Nyongesa S."/>
            <person name="Weber P."/>
            <person name="Bernet E."/>
            <person name="Pullido F."/>
            <person name="Nieckarz M."/>
            <person name="Delaby M."/>
            <person name="Nieves C."/>
            <person name="Viehboeck T."/>
            <person name="Krause N."/>
            <person name="Rivera-Millot A."/>
            <person name="Nakamura A."/>
            <person name="Vischer N."/>
            <person name="VanNieuwenhze M."/>
            <person name="Brun Y."/>
            <person name="Cava F."/>
            <person name="Bulgheresi S."/>
            <person name="Veyrier F."/>
        </authorList>
    </citation>
    <scope>NUCLEOTIDE SEQUENCE [LARGE SCALE GENOMIC DNA]</scope>
    <source>
        <strain evidence="5 6">SN4</strain>
    </source>
</reference>
<dbReference type="PANTHER" id="PTHR11019">
    <property type="entry name" value="HTH-TYPE TRANSCRIPTIONAL REGULATOR NIMR"/>
    <property type="match status" value="1"/>
</dbReference>
<feature type="domain" description="HTH araC/xylS-type" evidence="4">
    <location>
        <begin position="153"/>
        <end position="250"/>
    </location>
</feature>
<dbReference type="PROSITE" id="PS00041">
    <property type="entry name" value="HTH_ARAC_FAMILY_1"/>
    <property type="match status" value="1"/>
</dbReference>
<keyword evidence="3" id="KW-0804">Transcription</keyword>
<dbReference type="SMART" id="SM00342">
    <property type="entry name" value="HTH_ARAC"/>
    <property type="match status" value="1"/>
</dbReference>
<evidence type="ECO:0000259" key="4">
    <source>
        <dbReference type="PROSITE" id="PS01124"/>
    </source>
</evidence>
<dbReference type="Gene3D" id="1.10.10.60">
    <property type="entry name" value="Homeodomain-like"/>
    <property type="match status" value="1"/>
</dbReference>
<dbReference type="InterPro" id="IPR018062">
    <property type="entry name" value="HTH_AraC-typ_CS"/>
</dbReference>
<dbReference type="PROSITE" id="PS01124">
    <property type="entry name" value="HTH_ARAC_FAMILY_2"/>
    <property type="match status" value="1"/>
</dbReference>
<dbReference type="Proteomes" id="UP000832011">
    <property type="component" value="Chromosome"/>
</dbReference>
<dbReference type="InterPro" id="IPR003313">
    <property type="entry name" value="AraC-bd"/>
</dbReference>
<dbReference type="SUPFAM" id="SSF51182">
    <property type="entry name" value="RmlC-like cupins"/>
    <property type="match status" value="1"/>
</dbReference>
<evidence type="ECO:0000313" key="6">
    <source>
        <dbReference type="Proteomes" id="UP000832011"/>
    </source>
</evidence>
<evidence type="ECO:0000256" key="2">
    <source>
        <dbReference type="ARBA" id="ARBA00023125"/>
    </source>
</evidence>
<keyword evidence="2" id="KW-0238">DNA-binding</keyword>
<sequence length="255" mass="29071">MIYANELPNQAVHVYAGEYAANSVEDWHEHACFQLIYAISGLLRVRTRAAVWMLPSTYAVWLPPHTPHRLEMLSDVAARSVFVQPLARADLIPHPQTSQVSPLLRELIIRAATFEAIKPHSMQERVCELILDELRALKQEALYVPLPQEGKLKAVCDVLLDRLHFPWQLADVAQLAGVNERSISRYFRQETGLSFQEWLRRQRLLTALSYLVQGMSVMDTAIAVGYDNASAFATMFKSYMQQTPSEYQAEFKLPL</sequence>
<dbReference type="InterPro" id="IPR014710">
    <property type="entry name" value="RmlC-like_jellyroll"/>
</dbReference>
<dbReference type="Pfam" id="PF02311">
    <property type="entry name" value="AraC_binding"/>
    <property type="match status" value="1"/>
</dbReference>
<keyword evidence="1" id="KW-0805">Transcription regulation</keyword>
<dbReference type="CDD" id="cd06124">
    <property type="entry name" value="cupin_NimR-like_N"/>
    <property type="match status" value="1"/>
</dbReference>
<dbReference type="SUPFAM" id="SSF46689">
    <property type="entry name" value="Homeodomain-like"/>
    <property type="match status" value="1"/>
</dbReference>
<protein>
    <submittedName>
        <fullName evidence="5">Helix-turn-helix transcriptional regulator</fullName>
    </submittedName>
</protein>
<dbReference type="PANTHER" id="PTHR11019:SF159">
    <property type="entry name" value="TRANSCRIPTIONAL REGULATOR-RELATED"/>
    <property type="match status" value="1"/>
</dbReference>
<evidence type="ECO:0000256" key="1">
    <source>
        <dbReference type="ARBA" id="ARBA00023015"/>
    </source>
</evidence>
<dbReference type="Pfam" id="PF12833">
    <property type="entry name" value="HTH_18"/>
    <property type="match status" value="1"/>
</dbReference>
<dbReference type="RefSeq" id="WP_058358035.1">
    <property type="nucleotide sequence ID" value="NZ_CABKVG010000010.1"/>
</dbReference>